<organism evidence="2 3">
    <name type="scientific">Suillus placidus</name>
    <dbReference type="NCBI Taxonomy" id="48579"/>
    <lineage>
        <taxon>Eukaryota</taxon>
        <taxon>Fungi</taxon>
        <taxon>Dikarya</taxon>
        <taxon>Basidiomycota</taxon>
        <taxon>Agaricomycotina</taxon>
        <taxon>Agaricomycetes</taxon>
        <taxon>Agaricomycetidae</taxon>
        <taxon>Boletales</taxon>
        <taxon>Suillineae</taxon>
        <taxon>Suillaceae</taxon>
        <taxon>Suillus</taxon>
    </lineage>
</organism>
<comment type="caution">
    <text evidence="2">The sequence shown here is derived from an EMBL/GenBank/DDBJ whole genome shotgun (WGS) entry which is preliminary data.</text>
</comment>
<evidence type="ECO:0000256" key="1">
    <source>
        <dbReference type="SAM" id="MobiDB-lite"/>
    </source>
</evidence>
<dbReference type="AlphaFoldDB" id="A0A9P6ZEU9"/>
<protein>
    <recommendedName>
        <fullName evidence="4">ATP-dependent DNA helicase</fullName>
    </recommendedName>
</protein>
<dbReference type="InterPro" id="IPR051055">
    <property type="entry name" value="PIF1_helicase"/>
</dbReference>
<name>A0A9P6ZEU9_9AGAM</name>
<reference evidence="2" key="1">
    <citation type="journal article" date="2020" name="New Phytol.">
        <title>Comparative genomics reveals dynamic genome evolution in host specialist ectomycorrhizal fungi.</title>
        <authorList>
            <person name="Lofgren L.A."/>
            <person name="Nguyen N.H."/>
            <person name="Vilgalys R."/>
            <person name="Ruytinx J."/>
            <person name="Liao H.L."/>
            <person name="Branco S."/>
            <person name="Kuo A."/>
            <person name="LaButti K."/>
            <person name="Lipzen A."/>
            <person name="Andreopoulos W."/>
            <person name="Pangilinan J."/>
            <person name="Riley R."/>
            <person name="Hundley H."/>
            <person name="Na H."/>
            <person name="Barry K."/>
            <person name="Grigoriev I.V."/>
            <person name="Stajich J.E."/>
            <person name="Kennedy P.G."/>
        </authorList>
    </citation>
    <scope>NUCLEOTIDE SEQUENCE</scope>
    <source>
        <strain evidence="2">DOB743</strain>
    </source>
</reference>
<dbReference type="OrthoDB" id="432234at2759"/>
<dbReference type="EMBL" id="JABBWD010000391">
    <property type="protein sequence ID" value="KAG1761127.1"/>
    <property type="molecule type" value="Genomic_DNA"/>
</dbReference>
<dbReference type="Proteomes" id="UP000714275">
    <property type="component" value="Unassembled WGS sequence"/>
</dbReference>
<dbReference type="InterPro" id="IPR027417">
    <property type="entry name" value="P-loop_NTPase"/>
</dbReference>
<sequence length="631" mass="70734">MNIKDENTVTKTREMLSLAAQDGGLFAVADKSRKRGSHTDGSGAYCVSDDKQGDLPTWTSLMRAARKQKRPLDVGSADSGSKRPRVAAANSEPAMSFEQMQDEIEITSVYHKPELSLRDKEVILNEIVAEFKLSDNAEQEISFRIVGEHFLRDDVQQLLMFITGIGGSGKSHVIRAIVEMFRRSELLSQVSERICQAKSWDESARDKPYSGVNVIFSGDFGQLPPPKLNALYSYKLVKRLAPATTQKTGGQSALHGAFLWRQVDTVVELHQNWRAKEDPLFVEMLSRTRVGQARRFAVRVGQMTHASDYEVLKTRLLSNIKHQSAEEFASFKNAPIVVTRKFLRDAINESKARAFAQDTAQQFETYCARDRIGKIKVSTEQQKRLWKMDSTHTNDAIGQLPLIHGMPVMKTITENAATSYKIVNGSRGTLKSIIYEKDIEGFRFSACFDQPRDTSQEPCSSGEETAGEERFEVAEERNWVNGMVPDDGTEWVDEDEDEKDDLLDLEYHLNDINNIEKRRRRWDTRWEALQQSVGGSAAVGGRLCSSRWEALQQSVGGSAAVVPCETDTTMALLAAPSHSTKLHALASRSIRRELGTQSLSMRNMRRNLETTNIDSNDTILVLEQISMAAVS</sequence>
<dbReference type="PANTHER" id="PTHR47642">
    <property type="entry name" value="ATP-DEPENDENT DNA HELICASE"/>
    <property type="match status" value="1"/>
</dbReference>
<gene>
    <name evidence="2" type="ORF">EV702DRAFT_1207467</name>
</gene>
<keyword evidence="3" id="KW-1185">Reference proteome</keyword>
<evidence type="ECO:0000313" key="3">
    <source>
        <dbReference type="Proteomes" id="UP000714275"/>
    </source>
</evidence>
<dbReference type="SUPFAM" id="SSF52540">
    <property type="entry name" value="P-loop containing nucleoside triphosphate hydrolases"/>
    <property type="match status" value="2"/>
</dbReference>
<accession>A0A9P6ZEU9</accession>
<evidence type="ECO:0008006" key="4">
    <source>
        <dbReference type="Google" id="ProtNLM"/>
    </source>
</evidence>
<proteinExistence type="predicted"/>
<evidence type="ECO:0000313" key="2">
    <source>
        <dbReference type="EMBL" id="KAG1761127.1"/>
    </source>
</evidence>
<feature type="region of interest" description="Disordered" evidence="1">
    <location>
        <begin position="66"/>
        <end position="94"/>
    </location>
</feature>